<evidence type="ECO:0008006" key="4">
    <source>
        <dbReference type="Google" id="ProtNLM"/>
    </source>
</evidence>
<feature type="region of interest" description="Disordered" evidence="1">
    <location>
        <begin position="1"/>
        <end position="22"/>
    </location>
</feature>
<sequence length="53" mass="5679">MKTDLLGSWSLSGQVNTPRRSATTGTVLLRTDAFTEVTIDAELRTARVGAGTR</sequence>
<dbReference type="RefSeq" id="WP_218602674.1">
    <property type="nucleotide sequence ID" value="NZ_JADQDJ010000077.1"/>
</dbReference>
<dbReference type="Proteomes" id="UP000694287">
    <property type="component" value="Unassembled WGS sequence"/>
</dbReference>
<dbReference type="EMBL" id="JADQDK010000001">
    <property type="protein sequence ID" value="MBW0133270.1"/>
    <property type="molecule type" value="Genomic_DNA"/>
</dbReference>
<evidence type="ECO:0000313" key="3">
    <source>
        <dbReference type="Proteomes" id="UP000694287"/>
    </source>
</evidence>
<name>A0ABS6ULZ4_9PSEU</name>
<reference evidence="2 3" key="1">
    <citation type="submission" date="2020-11" db="EMBL/GenBank/DDBJ databases">
        <title>Pseudonocardia abyssalis sp. nov. and Pseudonocardia oceani sp. nov., description and phylogenomic analysis of two novel actinomycetes isolated from the deep Southern Ocean.</title>
        <authorList>
            <person name="Parra J."/>
        </authorList>
    </citation>
    <scope>NUCLEOTIDE SEQUENCE [LARGE SCALE GENOMIC DNA]</scope>
    <source>
        <strain evidence="2 3">KRD-168</strain>
    </source>
</reference>
<evidence type="ECO:0000256" key="1">
    <source>
        <dbReference type="SAM" id="MobiDB-lite"/>
    </source>
</evidence>
<protein>
    <recommendedName>
        <fullName evidence="4">Lipocalin-like domain-containing protein</fullName>
    </recommendedName>
</protein>
<accession>A0ABS6ULZ4</accession>
<evidence type="ECO:0000313" key="2">
    <source>
        <dbReference type="EMBL" id="MBW0133270.1"/>
    </source>
</evidence>
<keyword evidence="3" id="KW-1185">Reference proteome</keyword>
<gene>
    <name evidence="2" type="ORF">I4I81_03245</name>
</gene>
<comment type="caution">
    <text evidence="2">The sequence shown here is derived from an EMBL/GenBank/DDBJ whole genome shotgun (WGS) entry which is preliminary data.</text>
</comment>
<feature type="compositionally biased region" description="Polar residues" evidence="1">
    <location>
        <begin position="9"/>
        <end position="22"/>
    </location>
</feature>
<proteinExistence type="predicted"/>
<organism evidence="2 3">
    <name type="scientific">Pseudonocardia abyssalis</name>
    <dbReference type="NCBI Taxonomy" id="2792008"/>
    <lineage>
        <taxon>Bacteria</taxon>
        <taxon>Bacillati</taxon>
        <taxon>Actinomycetota</taxon>
        <taxon>Actinomycetes</taxon>
        <taxon>Pseudonocardiales</taxon>
        <taxon>Pseudonocardiaceae</taxon>
        <taxon>Pseudonocardia</taxon>
    </lineage>
</organism>